<reference evidence="2" key="1">
    <citation type="submission" date="2020-10" db="EMBL/GenBank/DDBJ databases">
        <title>Unveiling of a novel bifunctional photoreceptor, Dualchrome1, isolated from a cosmopolitan green alga.</title>
        <authorList>
            <person name="Suzuki S."/>
            <person name="Kawachi M."/>
        </authorList>
    </citation>
    <scope>NUCLEOTIDE SEQUENCE</scope>
    <source>
        <strain evidence="2">NIES 2893</strain>
    </source>
</reference>
<feature type="region of interest" description="Disordered" evidence="1">
    <location>
        <begin position="208"/>
        <end position="227"/>
    </location>
</feature>
<feature type="compositionally biased region" description="Polar residues" evidence="1">
    <location>
        <begin position="1"/>
        <end position="14"/>
    </location>
</feature>
<evidence type="ECO:0000256" key="1">
    <source>
        <dbReference type="SAM" id="MobiDB-lite"/>
    </source>
</evidence>
<proteinExistence type="predicted"/>
<keyword evidence="3" id="KW-1185">Reference proteome</keyword>
<name>A0A830HWW3_9CHLO</name>
<dbReference type="Proteomes" id="UP000660262">
    <property type="component" value="Unassembled WGS sequence"/>
</dbReference>
<feature type="region of interest" description="Disordered" evidence="1">
    <location>
        <begin position="1"/>
        <end position="20"/>
    </location>
</feature>
<organism evidence="2 3">
    <name type="scientific">Pycnococcus provasolii</name>
    <dbReference type="NCBI Taxonomy" id="41880"/>
    <lineage>
        <taxon>Eukaryota</taxon>
        <taxon>Viridiplantae</taxon>
        <taxon>Chlorophyta</taxon>
        <taxon>Pseudoscourfieldiophyceae</taxon>
        <taxon>Pseudoscourfieldiales</taxon>
        <taxon>Pycnococcaceae</taxon>
        <taxon>Pycnococcus</taxon>
    </lineage>
</organism>
<evidence type="ECO:0000313" key="2">
    <source>
        <dbReference type="EMBL" id="GHP11438.1"/>
    </source>
</evidence>
<protein>
    <submittedName>
        <fullName evidence="2">Uncharacterized protein</fullName>
    </submittedName>
</protein>
<feature type="region of interest" description="Disordered" evidence="1">
    <location>
        <begin position="173"/>
        <end position="202"/>
    </location>
</feature>
<evidence type="ECO:0000313" key="3">
    <source>
        <dbReference type="Proteomes" id="UP000660262"/>
    </source>
</evidence>
<feature type="compositionally biased region" description="Polar residues" evidence="1">
    <location>
        <begin position="190"/>
        <end position="201"/>
    </location>
</feature>
<dbReference type="AlphaFoldDB" id="A0A830HWW3"/>
<sequence length="227" mass="24421">MFPSTSYTSRTSNRPPLWDASRSSSLSFLLEDKHTHVPAGYQCNDFAQGNTARLLDDRLPGTNASQRFVANAALKAQAAAGVPPIAVHAPVSRCHIENDNALQAIYCGAVAKYPPAEPTRPPSKAGNTCPFATEENNGEFVPRERDARIATTKRRTAPKVMTDTAVLRAQLGGVETGSAPRRQGRRTFQEGESSATSNNGAQIFLPVAAQSDVPSRGRRPGMPLCYQ</sequence>
<comment type="caution">
    <text evidence="2">The sequence shown here is derived from an EMBL/GenBank/DDBJ whole genome shotgun (WGS) entry which is preliminary data.</text>
</comment>
<accession>A0A830HWW3</accession>
<dbReference type="EMBL" id="BNJQ01000034">
    <property type="protein sequence ID" value="GHP11438.1"/>
    <property type="molecule type" value="Genomic_DNA"/>
</dbReference>
<gene>
    <name evidence="2" type="ORF">PPROV_001016600</name>
</gene>